<evidence type="ECO:0000313" key="1">
    <source>
        <dbReference type="EMBL" id="KAJ3544894.1"/>
    </source>
</evidence>
<dbReference type="Proteomes" id="UP001148629">
    <property type="component" value="Unassembled WGS sequence"/>
</dbReference>
<proteinExistence type="predicted"/>
<name>A0ACC1SRG2_9HYPO</name>
<dbReference type="EMBL" id="JANRMS010000174">
    <property type="protein sequence ID" value="KAJ3544894.1"/>
    <property type="molecule type" value="Genomic_DNA"/>
</dbReference>
<comment type="caution">
    <text evidence="1">The sequence shown here is derived from an EMBL/GenBank/DDBJ whole genome shotgun (WGS) entry which is preliminary data.</text>
</comment>
<protein>
    <submittedName>
        <fullName evidence="1">Uncharacterized protein</fullName>
    </submittedName>
</protein>
<keyword evidence="2" id="KW-1185">Reference proteome</keyword>
<evidence type="ECO:0000313" key="2">
    <source>
        <dbReference type="Proteomes" id="UP001148629"/>
    </source>
</evidence>
<organism evidence="1 2">
    <name type="scientific">Fusarium decemcellulare</name>
    <dbReference type="NCBI Taxonomy" id="57161"/>
    <lineage>
        <taxon>Eukaryota</taxon>
        <taxon>Fungi</taxon>
        <taxon>Dikarya</taxon>
        <taxon>Ascomycota</taxon>
        <taxon>Pezizomycotina</taxon>
        <taxon>Sordariomycetes</taxon>
        <taxon>Hypocreomycetidae</taxon>
        <taxon>Hypocreales</taxon>
        <taxon>Nectriaceae</taxon>
        <taxon>Fusarium</taxon>
        <taxon>Fusarium decemcellulare species complex</taxon>
    </lineage>
</organism>
<accession>A0ACC1SRG2</accession>
<reference evidence="1" key="1">
    <citation type="submission" date="2022-08" db="EMBL/GenBank/DDBJ databases">
        <title>Genome Sequence of Fusarium decemcellulare.</title>
        <authorList>
            <person name="Buettner E."/>
        </authorList>
    </citation>
    <scope>NUCLEOTIDE SEQUENCE</scope>
    <source>
        <strain evidence="1">Babe19</strain>
    </source>
</reference>
<gene>
    <name evidence="1" type="ORF">NM208_g2788</name>
</gene>
<sequence length="870" mass="95751">MSTAQYTNSLLRCVARKEVCKSFGIKVSPNAQLVQVARHAGFDSIFIDLEHAWLTLAEASNLCNVGLLSGITPFVRVPHQCGNGFIQRVLDGGAMGVVFPHIENAEEARAAVKISKYPPQGCRSMTGTMPLFNMQRTPLAEAIEFGNSSGSTVFAMIESQNAVNNSAEIAAVEGVDVLLVGSNDLSIDMGVGGNWDSKEYRSSMERVSQACRKHNKIFGVAGVYDNPTIHEWFINTLGARFMLVQQDLSLIASGGRRAVNAVPKSSCGRRLRSHHVGLSQANEDPTKAVLIGSTIAAESSLSSSNEFGRKVQEVLTRTGSVRSGDAITSTPSPLQHSINDASASIGAPTTTGLPQLPPEEEAFRLLETISFFIGQTQSHYDPRELSDRVGLLYENPDNLTLAHELWYMEVVLVLAIGKLFAADFDHESQRFPGSKLFEFVEQRFPSMSAQYRHGRLAVEVNTLMSMYLQMTNRKEEAHLYINSALRLAVLHGYHQGNTGRKLLRSEKVHINRLWWTIYMQERRLAAATGTPFGINDDAISIPLPPDAPGFPSGAATRTNVKIAQATGEVISILYGTKFKREEDFVHNAQQIIKSLSEIAKEIPSEQSLTLSGITSELALRTSGSLHLMLYQLILSGNQQPSDELGSGSLTTMSKTCTEAARRLLRVIIALKNRDALAIFGFFDCDAIFSAAFIMLLAKIFDSACEPDQRINPAPGLQEAMEMLQYLADHGNVYARQRFQEVQSVWGHLSALLQVPTMLDRNISASNEPNRAADGEANRHTQLSDLPETDTIQNDTSLPNGYHLSSWDTPMWNNPDTWPHSMDLTGELADLPLGDSFDQYQALFNDPDWALTGQDVGDFAELRKHLLRLNP</sequence>